<dbReference type="Gene3D" id="3.40.50.1700">
    <property type="entry name" value="Glycoside hydrolase family 3 C-terminal domain"/>
    <property type="match status" value="1"/>
</dbReference>
<gene>
    <name evidence="6" type="ORF">B7R76_04505</name>
</gene>
<dbReference type="EMBL" id="NBZD01000002">
    <property type="protein sequence ID" value="PNH18819.1"/>
    <property type="molecule type" value="Genomic_DNA"/>
</dbReference>
<evidence type="ECO:0000256" key="2">
    <source>
        <dbReference type="ARBA" id="ARBA00022801"/>
    </source>
</evidence>
<dbReference type="InterPro" id="IPR036881">
    <property type="entry name" value="Glyco_hydro_3_C_sf"/>
</dbReference>
<dbReference type="InterPro" id="IPR017853">
    <property type="entry name" value="GH"/>
</dbReference>
<dbReference type="InterPro" id="IPR050288">
    <property type="entry name" value="Cellulose_deg_GH3"/>
</dbReference>
<dbReference type="FunFam" id="2.60.40.10:FF:000495">
    <property type="entry name" value="Periplasmic beta-glucosidase"/>
    <property type="match status" value="1"/>
</dbReference>
<dbReference type="GO" id="GO:0008422">
    <property type="term" value="F:beta-glucosidase activity"/>
    <property type="evidence" value="ECO:0007669"/>
    <property type="project" value="UniProtKB-ARBA"/>
</dbReference>
<dbReference type="InterPro" id="IPR013783">
    <property type="entry name" value="Ig-like_fold"/>
</dbReference>
<dbReference type="Proteomes" id="UP000236394">
    <property type="component" value="Unassembled WGS sequence"/>
</dbReference>
<keyword evidence="3" id="KW-0119">Carbohydrate metabolism</keyword>
<dbReference type="InterPro" id="IPR026891">
    <property type="entry name" value="Fn3-like"/>
</dbReference>
<dbReference type="SMART" id="SM01217">
    <property type="entry name" value="Fn3_like"/>
    <property type="match status" value="1"/>
</dbReference>
<dbReference type="PANTHER" id="PTHR42715:SF10">
    <property type="entry name" value="BETA-GLUCOSIDASE"/>
    <property type="match status" value="1"/>
</dbReference>
<dbReference type="InterPro" id="IPR002772">
    <property type="entry name" value="Glyco_hydro_3_C"/>
</dbReference>
<dbReference type="Pfam" id="PF14310">
    <property type="entry name" value="Fn3-like"/>
    <property type="match status" value="1"/>
</dbReference>
<dbReference type="SUPFAM" id="SSF52279">
    <property type="entry name" value="Beta-D-glucan exohydrolase, C-terminal domain"/>
    <property type="match status" value="1"/>
</dbReference>
<dbReference type="InterPro" id="IPR036962">
    <property type="entry name" value="Glyco_hydro_3_N_sf"/>
</dbReference>
<name>A0A2J8B214_9FIRM</name>
<protein>
    <recommendedName>
        <fullName evidence="5">Fibronectin type III-like domain-containing protein</fullName>
    </recommendedName>
</protein>
<dbReference type="GO" id="GO:0005975">
    <property type="term" value="P:carbohydrate metabolic process"/>
    <property type="evidence" value="ECO:0007669"/>
    <property type="project" value="InterPro"/>
</dbReference>
<evidence type="ECO:0000313" key="7">
    <source>
        <dbReference type="Proteomes" id="UP000236394"/>
    </source>
</evidence>
<keyword evidence="4" id="KW-0326">Glycosidase</keyword>
<evidence type="ECO:0000256" key="4">
    <source>
        <dbReference type="RuleBase" id="RU361161"/>
    </source>
</evidence>
<dbReference type="PROSITE" id="PS00775">
    <property type="entry name" value="GLYCOSYL_HYDROL_F3"/>
    <property type="match status" value="1"/>
</dbReference>
<sequence length="771" mass="86289">MKNDNTGAEFNDDLSSVKIEEILRKMTISEKADYLSGKNFWETMDFPAYGLPSMEVADGPYGLRKQEGISDHMGWNKSRPAVAYVSGPGMAATWDRDLVKEAGHHLGIEAKANGISILLGPAVNIVRTPLCGRCFEYYSEDPFLAADIATAYIQGVQGEGIGCCIKHYAANNQETDREFIDAEIDERTLREIYLAAFEKPIKIAQPWSVMTALNKVNGSYCSENKYLLEDVLRNDWGFKGFTMSDWSGINNRVRAIKAGLDLEMPCSHGVSHERIMAAVASGELTEEDLDKCCRRIMRQVFRAQAQADPQAKWNEPKHHDFVRKLCENSMILLQNEDHILPLDSKQNIAVFGEFASEPRFQMDGSALVNPTRRDIPIDEIKKLAFGRVDYMPATSDSLDDPEQLEKIINFAGRADVALVMVGLPKGIEAEGHDRKDLKIPAYMNKLVTTVAAVQPNTVVILSNGSPVEMPWQKNVKAIVECFLGGQAMGSALAKLLYGAVNPSGKLPVTFPKALANTPAYFNYPGQGGKVTYKEGVFIGYRYYDTKEIEPLFPFGHGLSYTEFTYSNLSLSMEEISDYDVVTVTLTVTNSGERYGSETVQIYVENPCGEVLRPIKELREFTKVSLAPGQSKTVRFELSARSFSYYDKDLNRFYSPAGEYQILAAASSQDIRLKAPIRFKPTFVKKKEITGWSTIGQLRSSEAGREMFEKIKRFLISTGKEQLLTLPIFDESETNRVRVNDLPLRILTLLSENVLNNDILDRLIAECNQKLH</sequence>
<dbReference type="PRINTS" id="PR00133">
    <property type="entry name" value="GLHYDRLASE3"/>
</dbReference>
<proteinExistence type="inferred from homology"/>
<reference evidence="7" key="1">
    <citation type="submission" date="2017-04" db="EMBL/GenBank/DDBJ databases">
        <authorList>
            <person name="Bumgarner R.E."/>
            <person name="Fredricks D.N."/>
            <person name="Srinivasan S."/>
        </authorList>
    </citation>
    <scope>NUCLEOTIDE SEQUENCE [LARGE SCALE GENOMIC DNA]</scope>
    <source>
        <strain evidence="7">KA00405</strain>
    </source>
</reference>
<comment type="caution">
    <text evidence="6">The sequence shown here is derived from an EMBL/GenBank/DDBJ whole genome shotgun (WGS) entry which is preliminary data.</text>
</comment>
<evidence type="ECO:0000256" key="3">
    <source>
        <dbReference type="ARBA" id="ARBA00023277"/>
    </source>
</evidence>
<evidence type="ECO:0000313" key="6">
    <source>
        <dbReference type="EMBL" id="PNH18819.1"/>
    </source>
</evidence>
<dbReference type="Pfam" id="PF01915">
    <property type="entry name" value="Glyco_hydro_3_C"/>
    <property type="match status" value="1"/>
</dbReference>
<dbReference type="AlphaFoldDB" id="A0A2J8B214"/>
<dbReference type="PANTHER" id="PTHR42715">
    <property type="entry name" value="BETA-GLUCOSIDASE"/>
    <property type="match status" value="1"/>
</dbReference>
<dbReference type="Gene3D" id="2.60.40.10">
    <property type="entry name" value="Immunoglobulins"/>
    <property type="match status" value="1"/>
</dbReference>
<keyword evidence="2 4" id="KW-0378">Hydrolase</keyword>
<accession>A0A2J8B214</accession>
<evidence type="ECO:0000259" key="5">
    <source>
        <dbReference type="SMART" id="SM01217"/>
    </source>
</evidence>
<dbReference type="Gene3D" id="3.20.20.300">
    <property type="entry name" value="Glycoside hydrolase, family 3, N-terminal domain"/>
    <property type="match status" value="1"/>
</dbReference>
<dbReference type="RefSeq" id="WP_102892490.1">
    <property type="nucleotide sequence ID" value="NZ_NBZD01000002.1"/>
</dbReference>
<dbReference type="InterPro" id="IPR001764">
    <property type="entry name" value="Glyco_hydro_3_N"/>
</dbReference>
<dbReference type="Pfam" id="PF00933">
    <property type="entry name" value="Glyco_hydro_3"/>
    <property type="match status" value="1"/>
</dbReference>
<evidence type="ECO:0000256" key="1">
    <source>
        <dbReference type="ARBA" id="ARBA00005336"/>
    </source>
</evidence>
<feature type="domain" description="Fibronectin type III-like" evidence="5">
    <location>
        <begin position="597"/>
        <end position="667"/>
    </location>
</feature>
<dbReference type="InterPro" id="IPR019800">
    <property type="entry name" value="Glyco_hydro_3_AS"/>
</dbReference>
<dbReference type="SUPFAM" id="SSF51445">
    <property type="entry name" value="(Trans)glycosidases"/>
    <property type="match status" value="1"/>
</dbReference>
<comment type="similarity">
    <text evidence="1 4">Belongs to the glycosyl hydrolase 3 family.</text>
</comment>
<organism evidence="6 7">
    <name type="scientific">Mageeibacillus indolicus</name>
    <dbReference type="NCBI Taxonomy" id="884684"/>
    <lineage>
        <taxon>Bacteria</taxon>
        <taxon>Bacillati</taxon>
        <taxon>Bacillota</taxon>
        <taxon>Clostridia</taxon>
        <taxon>Eubacteriales</taxon>
        <taxon>Oscillospiraceae</taxon>
        <taxon>Mageeibacillus</taxon>
    </lineage>
</organism>